<dbReference type="InterPro" id="IPR005100">
    <property type="entry name" value="NGN-domain"/>
</dbReference>
<reference evidence="14" key="1">
    <citation type="journal article" date="2020" name="Stud. Mycol.">
        <title>101 Dothideomycetes genomes: a test case for predicting lifestyles and emergence of pathogens.</title>
        <authorList>
            <person name="Haridas S."/>
            <person name="Albert R."/>
            <person name="Binder M."/>
            <person name="Bloem J."/>
            <person name="Labutti K."/>
            <person name="Salamov A."/>
            <person name="Andreopoulos B."/>
            <person name="Baker S."/>
            <person name="Barry K."/>
            <person name="Bills G."/>
            <person name="Bluhm B."/>
            <person name="Cannon C."/>
            <person name="Castanera R."/>
            <person name="Culley D."/>
            <person name="Daum C."/>
            <person name="Ezra D."/>
            <person name="Gonzalez J."/>
            <person name="Henrissat B."/>
            <person name="Kuo A."/>
            <person name="Liang C."/>
            <person name="Lipzen A."/>
            <person name="Lutzoni F."/>
            <person name="Magnuson J."/>
            <person name="Mondo S."/>
            <person name="Nolan M."/>
            <person name="Ohm R."/>
            <person name="Pangilinan J."/>
            <person name="Park H.-J."/>
            <person name="Ramirez L."/>
            <person name="Alfaro M."/>
            <person name="Sun H."/>
            <person name="Tritt A."/>
            <person name="Yoshinaga Y."/>
            <person name="Zwiers L.-H."/>
            <person name="Turgeon B."/>
            <person name="Goodwin S."/>
            <person name="Spatafora J."/>
            <person name="Crous P."/>
            <person name="Grigoriev I."/>
        </authorList>
    </citation>
    <scope>NUCLEOTIDE SEQUENCE</scope>
    <source>
        <strain evidence="14">CBS 627.86</strain>
    </source>
</reference>
<dbReference type="GO" id="GO:0006397">
    <property type="term" value="P:mRNA processing"/>
    <property type="evidence" value="ECO:0007669"/>
    <property type="project" value="UniProtKB-KW"/>
</dbReference>
<evidence type="ECO:0000256" key="10">
    <source>
        <dbReference type="SAM" id="MobiDB-lite"/>
    </source>
</evidence>
<dbReference type="GO" id="GO:0003729">
    <property type="term" value="F:mRNA binding"/>
    <property type="evidence" value="ECO:0007669"/>
    <property type="project" value="TreeGrafter"/>
</dbReference>
<dbReference type="InterPro" id="IPR008991">
    <property type="entry name" value="Translation_prot_SH3-like_sf"/>
</dbReference>
<feature type="compositionally biased region" description="Basic and acidic residues" evidence="10">
    <location>
        <begin position="792"/>
        <end position="801"/>
    </location>
</feature>
<feature type="compositionally biased region" description="Pro residues" evidence="10">
    <location>
        <begin position="980"/>
        <end position="989"/>
    </location>
</feature>
<dbReference type="Pfam" id="PF12815">
    <property type="entry name" value="CTD"/>
    <property type="match status" value="1"/>
</dbReference>
<evidence type="ECO:0000256" key="4">
    <source>
        <dbReference type="ARBA" id="ARBA00022664"/>
    </source>
</evidence>
<gene>
    <name evidence="14" type="ORF">BDV96DRAFT_585892</name>
</gene>
<dbReference type="Pfam" id="PF11942">
    <property type="entry name" value="Spt5_N"/>
    <property type="match status" value="1"/>
</dbReference>
<comment type="function">
    <text evidence="7 9">The SPT4-SPT5 complex mediates both activation and inhibition of transcription elongation, and plays a role in pre-mRNA processing. This complex seems to be important for the stability of the RNA polymerase II elongation machinery on the chromatin template but not for the inherent ability of this machinery to translocate down the gene.</text>
</comment>
<dbReference type="InterPro" id="IPR041973">
    <property type="entry name" value="KOW_Spt5_1"/>
</dbReference>
<sequence>MADYETRDGSESEEDFNPLPEVDGDDDDVAPPNGNRAKPVLLEEEEDDDEAQAAAAFNQSANNEDEDEEGEGEDLDGGDEDDEEEDEEDEDDEDAVRRPTKRRKKGKRNMYLDVEAEVDEEEDEEEELEGEDVAEEVHPDDLLEATNADLDDRRHRELDMQRQAAESKDVEQLAREIDERYKRREMHSARGRGTAGLTPLALPTVNDPSIWALKCRPGKEREVVMSLMKRIDADLVSGKPLRIYSAFERGGTMTGYIYVEADTKQGMLSAVEGVMNIFMGQPQISIEVKERPDLLRKRKRTPLEEGKFVRMVRPVLYKGDLAKVVEVHANGLDCTVQIVPRLDYGLGEDANAADGGQKRKRPMFGRTVDRPPQKLFNENEAKKKHMKNLSMAGSGASRTFTYKGEDYQNGFLLKDVKINYVTAENVNPKMEEMQFFSVTAADGTETLDLAAVQAAQKAAQSGSAFARGDNVEIYDGEQKGIRGTTVSVTGDIVSLRVIEGELKGRTIEAPVKILRKLFREGDHVKVIGGSKYIDEVGLVTRIRKDEVTLLCDSTQTEITVFSRDLKRAADSAMLGADSGFELYDLISIDAATVGIVVKVDREVLRILDQHGNVRTLLHSQVSTVVGRNRNAVATDRDGSEIRVDDTIKEHGGETRQGRVMYIHRGVLFCQNNQVLENAGIFVVRSTNVITMAAKSGRAQAAGPDLGKMNPALQAGTNGASMPPPRTFGRDRLIGKTVVIRKGPYKGLLGIVKDTMNDEARIELHSKNKQISVKKDILTVKDPVTGNVVNDGRNNRFPDRSRGFPSTGANNSYGGGRTPGWGGKASGGATPGWGGGSGSRTPGWGGAGGRTPGWGGDGGRTAYGGDGSRTAYGGDGSRTAYGGDGSRTAYGGATAYGGNDGNRTAYGGFNSGGRTPGGPSWGSVPSKSNLSAPTPGAYANAPTPGPYSAPTPGAYGAYSAPTPGAPPMDAPTPGGGYDAPTPAPGGPTPKPYGSGYGYAAPTPTAAPTPGAWAAETPYGGPETPAPSGMDEDPHYD</sequence>
<feature type="region of interest" description="Disordered" evidence="10">
    <location>
        <begin position="1"/>
        <end position="152"/>
    </location>
</feature>
<dbReference type="GO" id="GO:0032044">
    <property type="term" value="C:DSIF complex"/>
    <property type="evidence" value="ECO:0007669"/>
    <property type="project" value="TreeGrafter"/>
</dbReference>
<dbReference type="InterPro" id="IPR039659">
    <property type="entry name" value="SPT5"/>
</dbReference>
<feature type="compositionally biased region" description="Gly residues" evidence="10">
    <location>
        <begin position="812"/>
        <end position="866"/>
    </location>
</feature>
<dbReference type="CDD" id="cd06081">
    <property type="entry name" value="KOW_Spt5_1"/>
    <property type="match status" value="1"/>
</dbReference>
<comment type="similarity">
    <text evidence="2 9">Belongs to the SPT5 family.</text>
</comment>
<evidence type="ECO:0000256" key="1">
    <source>
        <dbReference type="ARBA" id="ARBA00004123"/>
    </source>
</evidence>
<dbReference type="Pfam" id="PF23284">
    <property type="entry name" value="KOW2_Spt5"/>
    <property type="match status" value="1"/>
</dbReference>
<dbReference type="SUPFAM" id="SSF50104">
    <property type="entry name" value="Translation proteins SH3-like domain"/>
    <property type="match status" value="1"/>
</dbReference>
<dbReference type="Pfam" id="PF03439">
    <property type="entry name" value="Spt5-NGN"/>
    <property type="match status" value="1"/>
</dbReference>
<feature type="compositionally biased region" description="Gly residues" evidence="10">
    <location>
        <begin position="908"/>
        <end position="919"/>
    </location>
</feature>
<dbReference type="InterPro" id="IPR022581">
    <property type="entry name" value="Spt5_N"/>
</dbReference>
<dbReference type="PANTHER" id="PTHR11125:SF7">
    <property type="entry name" value="TRANSCRIPTION ELONGATION FACTOR SPT5"/>
    <property type="match status" value="1"/>
</dbReference>
<accession>A0A6A5YSR4</accession>
<feature type="domain" description="KOW" evidence="12">
    <location>
        <begin position="730"/>
        <end position="757"/>
    </location>
</feature>
<evidence type="ECO:0000256" key="2">
    <source>
        <dbReference type="ARBA" id="ARBA00006956"/>
    </source>
</evidence>
<feature type="compositionally biased region" description="Acidic residues" evidence="10">
    <location>
        <begin position="11"/>
        <end position="29"/>
    </location>
</feature>
<dbReference type="CDD" id="cd09888">
    <property type="entry name" value="NGN_Euk"/>
    <property type="match status" value="1"/>
</dbReference>
<keyword evidence="15" id="KW-1185">Reference proteome</keyword>
<dbReference type="Pfam" id="PF23042">
    <property type="entry name" value="KOW1_SPT5"/>
    <property type="match status" value="1"/>
</dbReference>
<dbReference type="CDD" id="cd06083">
    <property type="entry name" value="KOW_Spt5_3"/>
    <property type="match status" value="1"/>
</dbReference>
<evidence type="ECO:0000256" key="9">
    <source>
        <dbReference type="PIRNR" id="PIRNR036945"/>
    </source>
</evidence>
<dbReference type="FunFam" id="2.30.30.30:FF:000029">
    <property type="entry name" value="Transcription elongation factor SPT5"/>
    <property type="match status" value="1"/>
</dbReference>
<dbReference type="InterPro" id="IPR024945">
    <property type="entry name" value="Spt5_C_dom"/>
</dbReference>
<dbReference type="InterPro" id="IPR041975">
    <property type="entry name" value="KOW_Spt5_2"/>
</dbReference>
<dbReference type="Pfam" id="PF23290">
    <property type="entry name" value="KOW5_SPT5"/>
    <property type="match status" value="1"/>
</dbReference>
<dbReference type="Gene3D" id="2.30.30.30">
    <property type="match status" value="3"/>
</dbReference>
<dbReference type="InterPro" id="IPR005824">
    <property type="entry name" value="KOW"/>
</dbReference>
<feature type="compositionally biased region" description="Low complexity" evidence="10">
    <location>
        <begin position="52"/>
        <end position="62"/>
    </location>
</feature>
<feature type="domain" description="KOW" evidence="12">
    <location>
        <begin position="464"/>
        <end position="491"/>
    </location>
</feature>
<dbReference type="GO" id="GO:0006357">
    <property type="term" value="P:regulation of transcription by RNA polymerase II"/>
    <property type="evidence" value="ECO:0007669"/>
    <property type="project" value="InterPro"/>
</dbReference>
<feature type="compositionally biased region" description="Polar residues" evidence="10">
    <location>
        <begin position="922"/>
        <end position="931"/>
    </location>
</feature>
<feature type="domain" description="KOW" evidence="12">
    <location>
        <begin position="517"/>
        <end position="545"/>
    </location>
</feature>
<feature type="compositionally biased region" description="Basic residues" evidence="10">
    <location>
        <begin position="98"/>
        <end position="108"/>
    </location>
</feature>
<name>A0A6A5YSR4_9PLEO</name>
<dbReference type="PIRSF" id="PIRSF036945">
    <property type="entry name" value="Spt5"/>
    <property type="match status" value="1"/>
</dbReference>
<dbReference type="InterPro" id="IPR041977">
    <property type="entry name" value="KOW_Spt5_4"/>
</dbReference>
<feature type="compositionally biased region" description="Acidic residues" evidence="10">
    <location>
        <begin position="114"/>
        <end position="134"/>
    </location>
</feature>
<dbReference type="InterPro" id="IPR039385">
    <property type="entry name" value="NGN_Euk"/>
</dbReference>
<dbReference type="SMART" id="SM00739">
    <property type="entry name" value="KOW"/>
    <property type="match status" value="4"/>
</dbReference>
<dbReference type="CDD" id="cd06082">
    <property type="entry name" value="KOW_Spt5_2"/>
    <property type="match status" value="1"/>
</dbReference>
<comment type="subunit">
    <text evidence="8">Component of the SPT4-SPT5 complex. Interacts with RNA polymerase II.</text>
</comment>
<organism evidence="14 15">
    <name type="scientific">Lophiotrema nucula</name>
    <dbReference type="NCBI Taxonomy" id="690887"/>
    <lineage>
        <taxon>Eukaryota</taxon>
        <taxon>Fungi</taxon>
        <taxon>Dikarya</taxon>
        <taxon>Ascomycota</taxon>
        <taxon>Pezizomycotina</taxon>
        <taxon>Dothideomycetes</taxon>
        <taxon>Pleosporomycetidae</taxon>
        <taxon>Pleosporales</taxon>
        <taxon>Lophiotremataceae</taxon>
        <taxon>Lophiotrema</taxon>
    </lineage>
</organism>
<dbReference type="OrthoDB" id="28901at2759"/>
<feature type="region of interest" description="Disordered" evidence="10">
    <location>
        <begin position="349"/>
        <end position="371"/>
    </location>
</feature>
<dbReference type="AlphaFoldDB" id="A0A6A5YSR4"/>
<dbReference type="Proteomes" id="UP000799770">
    <property type="component" value="Unassembled WGS sequence"/>
</dbReference>
<evidence type="ECO:0000313" key="15">
    <source>
        <dbReference type="Proteomes" id="UP000799770"/>
    </source>
</evidence>
<evidence type="ECO:0000256" key="6">
    <source>
        <dbReference type="ARBA" id="ARBA00023242"/>
    </source>
</evidence>
<dbReference type="InterPro" id="IPR036735">
    <property type="entry name" value="NGN_dom_sf"/>
</dbReference>
<feature type="domain" description="NusG-like N-terminal" evidence="11">
    <location>
        <begin position="207"/>
        <end position="298"/>
    </location>
</feature>
<keyword evidence="6 9" id="KW-0539">Nucleus</keyword>
<protein>
    <recommendedName>
        <fullName evidence="3 9">Transcription elongation factor SPT5</fullName>
    </recommendedName>
</protein>
<dbReference type="GO" id="GO:0032784">
    <property type="term" value="P:regulation of DNA-templated transcription elongation"/>
    <property type="evidence" value="ECO:0007669"/>
    <property type="project" value="InterPro"/>
</dbReference>
<dbReference type="SMART" id="SM00738">
    <property type="entry name" value="NGN"/>
    <property type="match status" value="1"/>
</dbReference>
<evidence type="ECO:0000259" key="11">
    <source>
        <dbReference type="SMART" id="SM00738"/>
    </source>
</evidence>
<dbReference type="CDD" id="cd06084">
    <property type="entry name" value="KOW_Spt5_4"/>
    <property type="match status" value="1"/>
</dbReference>
<evidence type="ECO:0000259" key="13">
    <source>
        <dbReference type="SMART" id="SM01104"/>
    </source>
</evidence>
<feature type="domain" description="Spt5 C-terminal" evidence="13">
    <location>
        <begin position="814"/>
        <end position="988"/>
    </location>
</feature>
<proteinExistence type="inferred from homology"/>
<dbReference type="Gene3D" id="3.30.70.940">
    <property type="entry name" value="NusG, N-terminal domain"/>
    <property type="match status" value="1"/>
</dbReference>
<evidence type="ECO:0000259" key="12">
    <source>
        <dbReference type="SMART" id="SM00739"/>
    </source>
</evidence>
<evidence type="ECO:0000313" key="14">
    <source>
        <dbReference type="EMBL" id="KAF2109181.1"/>
    </source>
</evidence>
<dbReference type="InterPro" id="IPR014722">
    <property type="entry name" value="Rib_uL2_dom2"/>
</dbReference>
<keyword evidence="5 9" id="KW-0804">Transcription</keyword>
<feature type="region of interest" description="Disordered" evidence="10">
    <location>
        <begin position="906"/>
        <end position="1035"/>
    </location>
</feature>
<feature type="region of interest" description="Disordered" evidence="10">
    <location>
        <begin position="788"/>
        <end position="883"/>
    </location>
</feature>
<feature type="compositionally biased region" description="Basic and acidic residues" evidence="10">
    <location>
        <begin position="1"/>
        <end position="10"/>
    </location>
</feature>
<evidence type="ECO:0000256" key="5">
    <source>
        <dbReference type="ARBA" id="ARBA00023163"/>
    </source>
</evidence>
<dbReference type="InterPro" id="IPR017071">
    <property type="entry name" value="TF_Spt5_eukaryote"/>
</dbReference>
<dbReference type="FunFam" id="2.30.30.30:FF:000063">
    <property type="entry name" value="Transcription elongation factor SPT5"/>
    <property type="match status" value="1"/>
</dbReference>
<comment type="subcellular location">
    <subcellularLocation>
        <location evidence="1 9">Nucleus</location>
    </subcellularLocation>
</comment>
<dbReference type="SMART" id="SM01104">
    <property type="entry name" value="CTD"/>
    <property type="match status" value="1"/>
</dbReference>
<evidence type="ECO:0000256" key="3">
    <source>
        <dbReference type="ARBA" id="ARBA00020181"/>
    </source>
</evidence>
<dbReference type="PANTHER" id="PTHR11125">
    <property type="entry name" value="SUPPRESSOR OF TY 5"/>
    <property type="match status" value="1"/>
</dbReference>
<dbReference type="EMBL" id="ML977343">
    <property type="protein sequence ID" value="KAF2109181.1"/>
    <property type="molecule type" value="Genomic_DNA"/>
</dbReference>
<dbReference type="Pfam" id="PF23037">
    <property type="entry name" value="KOWx_SPT5"/>
    <property type="match status" value="1"/>
</dbReference>
<keyword evidence="4" id="KW-0507">mRNA processing</keyword>
<feature type="compositionally biased region" description="Acidic residues" evidence="10">
    <location>
        <begin position="42"/>
        <end position="51"/>
    </location>
</feature>
<feature type="domain" description="KOW" evidence="12">
    <location>
        <begin position="640"/>
        <end position="665"/>
    </location>
</feature>
<dbReference type="GO" id="GO:0006368">
    <property type="term" value="P:transcription elongation by RNA polymerase II"/>
    <property type="evidence" value="ECO:0007669"/>
    <property type="project" value="TreeGrafter"/>
</dbReference>
<evidence type="ECO:0000256" key="7">
    <source>
        <dbReference type="ARBA" id="ARBA00024691"/>
    </source>
</evidence>
<dbReference type="InterPro" id="IPR041978">
    <property type="entry name" value="KOW_Spt5_5"/>
</dbReference>
<dbReference type="CDD" id="cd06085">
    <property type="entry name" value="KOW_Spt5_5"/>
    <property type="match status" value="1"/>
</dbReference>
<dbReference type="InterPro" id="IPR041976">
    <property type="entry name" value="KOW_Spt5_3"/>
</dbReference>
<dbReference type="Pfam" id="PF23291">
    <property type="entry name" value="KOW4_SPT5"/>
    <property type="match status" value="1"/>
</dbReference>
<dbReference type="InterPro" id="IPR006645">
    <property type="entry name" value="NGN-like_dom"/>
</dbReference>
<feature type="compositionally biased region" description="Low complexity" evidence="10">
    <location>
        <begin position="998"/>
        <end position="1016"/>
    </location>
</feature>
<feature type="compositionally biased region" description="Acidic residues" evidence="10">
    <location>
        <begin position="63"/>
        <end position="94"/>
    </location>
</feature>
<dbReference type="InterPro" id="IPR057936">
    <property type="entry name" value="KOWx_Spt5"/>
</dbReference>
<evidence type="ECO:0000256" key="8">
    <source>
        <dbReference type="ARBA" id="ARBA00025870"/>
    </source>
</evidence>